<dbReference type="GO" id="GO:0046872">
    <property type="term" value="F:metal ion binding"/>
    <property type="evidence" value="ECO:0007669"/>
    <property type="project" value="UniProtKB-KW"/>
</dbReference>
<feature type="domain" description="Peptidase M24" evidence="6">
    <location>
        <begin position="144"/>
        <end position="345"/>
    </location>
</feature>
<evidence type="ECO:0000259" key="7">
    <source>
        <dbReference type="Pfam" id="PF01321"/>
    </source>
</evidence>
<dbReference type="Proteomes" id="UP000219036">
    <property type="component" value="Unassembled WGS sequence"/>
</dbReference>
<dbReference type="GO" id="GO:0008237">
    <property type="term" value="F:metallopeptidase activity"/>
    <property type="evidence" value="ECO:0007669"/>
    <property type="project" value="UniProtKB-KW"/>
</dbReference>
<dbReference type="PANTHER" id="PTHR46112">
    <property type="entry name" value="AMINOPEPTIDASE"/>
    <property type="match status" value="1"/>
</dbReference>
<dbReference type="RefSeq" id="WP_096999374.1">
    <property type="nucleotide sequence ID" value="NZ_OBEI01000001.1"/>
</dbReference>
<dbReference type="InterPro" id="IPR029149">
    <property type="entry name" value="Creatin/AminoP/Spt16_N"/>
</dbReference>
<dbReference type="Gene3D" id="3.90.230.10">
    <property type="entry name" value="Creatinase/methionine aminopeptidase superfamily"/>
    <property type="match status" value="1"/>
</dbReference>
<dbReference type="Gene3D" id="3.40.350.10">
    <property type="entry name" value="Creatinase/prolidase N-terminal domain"/>
    <property type="match status" value="1"/>
</dbReference>
<dbReference type="PROSITE" id="PS00491">
    <property type="entry name" value="PROLINE_PEPTIDASE"/>
    <property type="match status" value="1"/>
</dbReference>
<dbReference type="OrthoDB" id="9806388at2"/>
<dbReference type="InterPro" id="IPR001131">
    <property type="entry name" value="Peptidase_M24B_aminopep-P_CS"/>
</dbReference>
<reference evidence="9" key="1">
    <citation type="submission" date="2017-09" db="EMBL/GenBank/DDBJ databases">
        <authorList>
            <person name="Varghese N."/>
            <person name="Submissions S."/>
        </authorList>
    </citation>
    <scope>NUCLEOTIDE SEQUENCE [LARGE SCALE GENOMIC DNA]</scope>
    <source>
        <strain evidence="9">DSM 15103</strain>
    </source>
</reference>
<feature type="domain" description="Creatinase N-terminal" evidence="7">
    <location>
        <begin position="3"/>
        <end position="112"/>
    </location>
</feature>
<sequence>MKVDKIQEKIVKESLSSFFVSSQPNIFYLSRFKSSNAFILLTPDKKIFITDSRYYEGAKEKLKGWELILLGKDNKNQMEHLREILNEYGGERIGFEEDRTTIFFYKKLVNKEGKKEERLKGELIGYAGFFDEFRISKTEEEIQIIKEAVFKTDKVFKQIVDYIPKAKNELDLRREIINSIFIEGGTGESFPAIVASGKNSAIPHHETSYQKIEKNSPVLIDMGMVYRGYCSDFTRVVFYGKVDPEIEKIYEIVKEAHLKAVEKVKAGVPVREIDEAARSVIKKYGYGDYFIHSTGHGVGIEIHEPPRVSEKSEEILQENTVITIEPGIYIPEKGGVRLENIVVVRKNSCEILTETPLDKVYIR</sequence>
<dbReference type="InterPro" id="IPR000587">
    <property type="entry name" value="Creatinase_N"/>
</dbReference>
<dbReference type="InterPro" id="IPR036005">
    <property type="entry name" value="Creatinase/aminopeptidase-like"/>
</dbReference>
<dbReference type="AlphaFoldDB" id="A0A285N4I7"/>
<dbReference type="EMBL" id="OBEI01000001">
    <property type="protein sequence ID" value="SNZ02641.1"/>
    <property type="molecule type" value="Genomic_DNA"/>
</dbReference>
<keyword evidence="2 5" id="KW-0479">Metal-binding</keyword>
<keyword evidence="8" id="KW-0031">Aminopeptidase</keyword>
<organism evidence="8 9">
    <name type="scientific">Persephonella hydrogeniphila</name>
    <dbReference type="NCBI Taxonomy" id="198703"/>
    <lineage>
        <taxon>Bacteria</taxon>
        <taxon>Pseudomonadati</taxon>
        <taxon>Aquificota</taxon>
        <taxon>Aquificia</taxon>
        <taxon>Aquificales</taxon>
        <taxon>Hydrogenothermaceae</taxon>
        <taxon>Persephonella</taxon>
    </lineage>
</organism>
<dbReference type="GO" id="GO:0006508">
    <property type="term" value="P:proteolysis"/>
    <property type="evidence" value="ECO:0007669"/>
    <property type="project" value="UniProtKB-KW"/>
</dbReference>
<dbReference type="PANTHER" id="PTHR46112:SF3">
    <property type="entry name" value="AMINOPEPTIDASE YPDF"/>
    <property type="match status" value="1"/>
</dbReference>
<keyword evidence="3" id="KW-0378">Hydrolase</keyword>
<evidence type="ECO:0000313" key="9">
    <source>
        <dbReference type="Proteomes" id="UP000219036"/>
    </source>
</evidence>
<dbReference type="Pfam" id="PF01321">
    <property type="entry name" value="Creatinase_N"/>
    <property type="match status" value="1"/>
</dbReference>
<dbReference type="GO" id="GO:0004177">
    <property type="term" value="F:aminopeptidase activity"/>
    <property type="evidence" value="ECO:0007669"/>
    <property type="project" value="UniProtKB-KW"/>
</dbReference>
<accession>A0A285N4I7</accession>
<keyword evidence="4" id="KW-0482">Metalloprotease</keyword>
<comment type="similarity">
    <text evidence="5">Belongs to the peptidase M24B family.</text>
</comment>
<name>A0A285N4I7_9AQUI</name>
<evidence type="ECO:0000256" key="4">
    <source>
        <dbReference type="ARBA" id="ARBA00023049"/>
    </source>
</evidence>
<dbReference type="CDD" id="cd01092">
    <property type="entry name" value="APP-like"/>
    <property type="match status" value="1"/>
</dbReference>
<evidence type="ECO:0000256" key="1">
    <source>
        <dbReference type="ARBA" id="ARBA00022670"/>
    </source>
</evidence>
<evidence type="ECO:0000256" key="5">
    <source>
        <dbReference type="RuleBase" id="RU000590"/>
    </source>
</evidence>
<proteinExistence type="inferred from homology"/>
<evidence type="ECO:0000259" key="6">
    <source>
        <dbReference type="Pfam" id="PF00557"/>
    </source>
</evidence>
<protein>
    <submittedName>
        <fullName evidence="8">Xaa-Pro aminopeptidase/Xaa-Pro dipeptidase</fullName>
    </submittedName>
</protein>
<keyword evidence="9" id="KW-1185">Reference proteome</keyword>
<evidence type="ECO:0000256" key="2">
    <source>
        <dbReference type="ARBA" id="ARBA00022723"/>
    </source>
</evidence>
<evidence type="ECO:0000313" key="8">
    <source>
        <dbReference type="EMBL" id="SNZ02641.1"/>
    </source>
</evidence>
<dbReference type="Pfam" id="PF00557">
    <property type="entry name" value="Peptidase_M24"/>
    <property type="match status" value="1"/>
</dbReference>
<dbReference type="SUPFAM" id="SSF55920">
    <property type="entry name" value="Creatinase/aminopeptidase"/>
    <property type="match status" value="1"/>
</dbReference>
<dbReference type="InterPro" id="IPR000994">
    <property type="entry name" value="Pept_M24"/>
</dbReference>
<gene>
    <name evidence="8" type="ORF">SAMN06265182_0171</name>
</gene>
<evidence type="ECO:0000256" key="3">
    <source>
        <dbReference type="ARBA" id="ARBA00022801"/>
    </source>
</evidence>
<keyword evidence="1" id="KW-0645">Protease</keyword>
<dbReference type="SUPFAM" id="SSF53092">
    <property type="entry name" value="Creatinase/prolidase N-terminal domain"/>
    <property type="match status" value="1"/>
</dbReference>
<dbReference type="InterPro" id="IPR050659">
    <property type="entry name" value="Peptidase_M24B"/>
</dbReference>